<feature type="region of interest" description="Disordered" evidence="1">
    <location>
        <begin position="1"/>
        <end position="86"/>
    </location>
</feature>
<dbReference type="EMBL" id="JANPWB010000015">
    <property type="protein sequence ID" value="KAJ1087352.1"/>
    <property type="molecule type" value="Genomic_DNA"/>
</dbReference>
<proteinExistence type="predicted"/>
<keyword evidence="3" id="KW-1185">Reference proteome</keyword>
<reference evidence="2" key="1">
    <citation type="journal article" date="2022" name="bioRxiv">
        <title>Sequencing and chromosome-scale assembly of the giantPleurodeles waltlgenome.</title>
        <authorList>
            <person name="Brown T."/>
            <person name="Elewa A."/>
            <person name="Iarovenko S."/>
            <person name="Subramanian E."/>
            <person name="Araus A.J."/>
            <person name="Petzold A."/>
            <person name="Susuki M."/>
            <person name="Suzuki K.-i.T."/>
            <person name="Hayashi T."/>
            <person name="Toyoda A."/>
            <person name="Oliveira C."/>
            <person name="Osipova E."/>
            <person name="Leigh N.D."/>
            <person name="Simon A."/>
            <person name="Yun M.H."/>
        </authorList>
    </citation>
    <scope>NUCLEOTIDE SEQUENCE</scope>
    <source>
        <strain evidence="2">20211129_DDA</strain>
        <tissue evidence="2">Liver</tissue>
    </source>
</reference>
<evidence type="ECO:0000256" key="1">
    <source>
        <dbReference type="SAM" id="MobiDB-lite"/>
    </source>
</evidence>
<evidence type="ECO:0000313" key="3">
    <source>
        <dbReference type="Proteomes" id="UP001066276"/>
    </source>
</evidence>
<gene>
    <name evidence="2" type="ORF">NDU88_000529</name>
</gene>
<feature type="compositionally biased region" description="Low complexity" evidence="1">
    <location>
        <begin position="27"/>
        <end position="39"/>
    </location>
</feature>
<accession>A0AAV7L8M2</accession>
<feature type="non-terminal residue" evidence="2">
    <location>
        <position position="1"/>
    </location>
</feature>
<protein>
    <submittedName>
        <fullName evidence="2">Uncharacterized protein</fullName>
    </submittedName>
</protein>
<dbReference type="Proteomes" id="UP001066276">
    <property type="component" value="Chromosome 11"/>
</dbReference>
<dbReference type="AlphaFoldDB" id="A0AAV7L8M2"/>
<comment type="caution">
    <text evidence="2">The sequence shown here is derived from an EMBL/GenBank/DDBJ whole genome shotgun (WGS) entry which is preliminary data.</text>
</comment>
<name>A0AAV7L8M2_PLEWA</name>
<evidence type="ECO:0000313" key="2">
    <source>
        <dbReference type="EMBL" id="KAJ1087352.1"/>
    </source>
</evidence>
<organism evidence="2 3">
    <name type="scientific">Pleurodeles waltl</name>
    <name type="common">Iberian ribbed newt</name>
    <dbReference type="NCBI Taxonomy" id="8319"/>
    <lineage>
        <taxon>Eukaryota</taxon>
        <taxon>Metazoa</taxon>
        <taxon>Chordata</taxon>
        <taxon>Craniata</taxon>
        <taxon>Vertebrata</taxon>
        <taxon>Euteleostomi</taxon>
        <taxon>Amphibia</taxon>
        <taxon>Batrachia</taxon>
        <taxon>Caudata</taxon>
        <taxon>Salamandroidea</taxon>
        <taxon>Salamandridae</taxon>
        <taxon>Pleurodelinae</taxon>
        <taxon>Pleurodeles</taxon>
    </lineage>
</organism>
<feature type="non-terminal residue" evidence="2">
    <location>
        <position position="111"/>
    </location>
</feature>
<sequence length="111" mass="11359">GSDRRVSPLARAPYAGSGEGQVPGPPGSSSDRAAPSADPTHSTHPSGPHSRQHVGAQPPPHLPPGQHVHRGGGGGWGPLQVQGRAQEEAVHLLRGGGAHPALHVQRRPLPQ</sequence>